<evidence type="ECO:0000313" key="2">
    <source>
        <dbReference type="Proteomes" id="UP000694044"/>
    </source>
</evidence>
<dbReference type="Proteomes" id="UP000694044">
    <property type="component" value="Unassembled WGS sequence"/>
</dbReference>
<keyword evidence="2" id="KW-1185">Reference proteome</keyword>
<accession>A0A8T1VBK0</accession>
<dbReference type="OrthoDB" id="128616at2759"/>
<comment type="caution">
    <text evidence="1">The sequence shown here is derived from an EMBL/GenBank/DDBJ whole genome shotgun (WGS) entry which is preliminary data.</text>
</comment>
<protein>
    <submittedName>
        <fullName evidence="1">Uncharacterized protein</fullName>
    </submittedName>
</protein>
<dbReference type="AlphaFoldDB" id="A0A8T1VBK0"/>
<reference evidence="1" key="1">
    <citation type="submission" date="2021-02" db="EMBL/GenBank/DDBJ databases">
        <authorList>
            <person name="Palmer J.M."/>
        </authorList>
    </citation>
    <scope>NUCLEOTIDE SEQUENCE</scope>
    <source>
        <strain evidence="1">SCRP734</strain>
    </source>
</reference>
<evidence type="ECO:0000313" key="1">
    <source>
        <dbReference type="EMBL" id="KAG7378707.1"/>
    </source>
</evidence>
<dbReference type="EMBL" id="JAGDFM010000403">
    <property type="protein sequence ID" value="KAG7378707.1"/>
    <property type="molecule type" value="Genomic_DNA"/>
</dbReference>
<name>A0A8T1VBK0_9STRA</name>
<organism evidence="1 2">
    <name type="scientific">Phytophthora pseudosyringae</name>
    <dbReference type="NCBI Taxonomy" id="221518"/>
    <lineage>
        <taxon>Eukaryota</taxon>
        <taxon>Sar</taxon>
        <taxon>Stramenopiles</taxon>
        <taxon>Oomycota</taxon>
        <taxon>Peronosporomycetes</taxon>
        <taxon>Peronosporales</taxon>
        <taxon>Peronosporaceae</taxon>
        <taxon>Phytophthora</taxon>
    </lineage>
</organism>
<proteinExistence type="predicted"/>
<sequence>MVAVSYNYGALQENYPGLANTISAATNVHTSILIVPSYDSDLLAAIDSKANQFESGLANELSDRTQLTYNCTTASNLWNLLEDPDVLELIEFHDVLDNSTSAGDGSDTTTEEERKIVAIASIRAKDCSMMRELSFGRVVMGNSFFGPAINTTLFLYDERFCPWYNRG</sequence>
<gene>
    <name evidence="1" type="ORF">PHYPSEUDO_009746</name>
</gene>